<evidence type="ECO:0000313" key="1">
    <source>
        <dbReference type="EMBL" id="KKN24896.1"/>
    </source>
</evidence>
<comment type="caution">
    <text evidence="1">The sequence shown here is derived from an EMBL/GenBank/DDBJ whole genome shotgun (WGS) entry which is preliminary data.</text>
</comment>
<protein>
    <submittedName>
        <fullName evidence="1">Uncharacterized protein</fullName>
    </submittedName>
</protein>
<accession>A0A0F9RIS8</accession>
<gene>
    <name evidence="1" type="ORF">LCGC14_0890140</name>
</gene>
<organism evidence="1">
    <name type="scientific">marine sediment metagenome</name>
    <dbReference type="NCBI Taxonomy" id="412755"/>
    <lineage>
        <taxon>unclassified sequences</taxon>
        <taxon>metagenomes</taxon>
        <taxon>ecological metagenomes</taxon>
    </lineage>
</organism>
<reference evidence="1" key="1">
    <citation type="journal article" date="2015" name="Nature">
        <title>Complex archaea that bridge the gap between prokaryotes and eukaryotes.</title>
        <authorList>
            <person name="Spang A."/>
            <person name="Saw J.H."/>
            <person name="Jorgensen S.L."/>
            <person name="Zaremba-Niedzwiedzka K."/>
            <person name="Martijn J."/>
            <person name="Lind A.E."/>
            <person name="van Eijk R."/>
            <person name="Schleper C."/>
            <person name="Guy L."/>
            <person name="Ettema T.J."/>
        </authorList>
    </citation>
    <scope>NUCLEOTIDE SEQUENCE</scope>
</reference>
<proteinExistence type="predicted"/>
<sequence length="323" mass="33751">MTVNYIIDFSDPGVPSFVIGPGQTNNDFSIKLYGQGATNYGEGINENLLHMLENFAHTVAPTNPTLGQFWYDKGEGIFKFFNGTDFVSAGSVFVSAGTPPSAPNATGQLWFDTVVPQLKVFNGATFVSVADRYVLKGGDTMTGALILNTNAPTTDEQAASKLYVDNNSLPVTSGTTTVTSFVTIDTSTGTTVGGNDYAFVVDSLSNSNVGGILIDSGDTDGDQFAIRIRNSASATLFSVLSHTTPASASAVFSGNVSSNPAPTVGDHLTNKTYVDGEIAGVTGSFAEINPTSPQDGDIQVLAGPIISIRGDGVWNQVFPAVWS</sequence>
<name>A0A0F9RIS8_9ZZZZ</name>
<dbReference type="AlphaFoldDB" id="A0A0F9RIS8"/>
<dbReference type="EMBL" id="LAZR01002847">
    <property type="protein sequence ID" value="KKN24896.1"/>
    <property type="molecule type" value="Genomic_DNA"/>
</dbReference>